<dbReference type="CDD" id="cd13918">
    <property type="entry name" value="CuRO_HCO_II_like_6"/>
    <property type="match status" value="1"/>
</dbReference>
<dbReference type="GO" id="GO:0005507">
    <property type="term" value="F:copper ion binding"/>
    <property type="evidence" value="ECO:0007669"/>
    <property type="project" value="InterPro"/>
</dbReference>
<evidence type="ECO:0000256" key="2">
    <source>
        <dbReference type="ARBA" id="ARBA00007866"/>
    </source>
</evidence>
<evidence type="ECO:0000256" key="9">
    <source>
        <dbReference type="ARBA" id="ARBA00023008"/>
    </source>
</evidence>
<dbReference type="RefSeq" id="WP_089786961.1">
    <property type="nucleotide sequence ID" value="NZ_FOKW01000003.1"/>
</dbReference>
<evidence type="ECO:0000256" key="3">
    <source>
        <dbReference type="ARBA" id="ARBA00022448"/>
    </source>
</evidence>
<evidence type="ECO:0000256" key="6">
    <source>
        <dbReference type="ARBA" id="ARBA00022723"/>
    </source>
</evidence>
<dbReference type="OrthoDB" id="3372at2157"/>
<keyword evidence="10 12" id="KW-0472">Membrane</keyword>
<dbReference type="InterPro" id="IPR002429">
    <property type="entry name" value="CcO_II-like_C"/>
</dbReference>
<feature type="transmembrane region" description="Helical" evidence="12">
    <location>
        <begin position="69"/>
        <end position="94"/>
    </location>
</feature>
<keyword evidence="5 12" id="KW-0812">Transmembrane</keyword>
<dbReference type="Gene3D" id="2.60.40.420">
    <property type="entry name" value="Cupredoxins - blue copper proteins"/>
    <property type="match status" value="1"/>
</dbReference>
<proteinExistence type="inferred from homology"/>
<keyword evidence="8 12" id="KW-1133">Transmembrane helix</keyword>
<dbReference type="GO" id="GO:0042773">
    <property type="term" value="P:ATP synthesis coupled electron transport"/>
    <property type="evidence" value="ECO:0007669"/>
    <property type="project" value="TreeGrafter"/>
</dbReference>
<reference evidence="15" key="1">
    <citation type="submission" date="2016-10" db="EMBL/GenBank/DDBJ databases">
        <authorList>
            <person name="Varghese N."/>
            <person name="Submissions S."/>
        </authorList>
    </citation>
    <scope>NUCLEOTIDE SEQUENCE [LARGE SCALE GENOMIC DNA]</scope>
    <source>
        <strain evidence="15">DSM 13078</strain>
    </source>
</reference>
<evidence type="ECO:0000313" key="14">
    <source>
        <dbReference type="EMBL" id="SFB98114.1"/>
    </source>
</evidence>
<dbReference type="GO" id="GO:0004129">
    <property type="term" value="F:cytochrome-c oxidase activity"/>
    <property type="evidence" value="ECO:0007669"/>
    <property type="project" value="InterPro"/>
</dbReference>
<dbReference type="InterPro" id="IPR045187">
    <property type="entry name" value="CcO_II"/>
</dbReference>
<feature type="compositionally biased region" description="Acidic residues" evidence="11">
    <location>
        <begin position="313"/>
        <end position="355"/>
    </location>
</feature>
<dbReference type="AlphaFoldDB" id="A0A1I1FFQ5"/>
<keyword evidence="7" id="KW-0249">Electron transport</keyword>
<evidence type="ECO:0000256" key="5">
    <source>
        <dbReference type="ARBA" id="ARBA00022692"/>
    </source>
</evidence>
<dbReference type="NCBIfam" id="TIGR02866">
    <property type="entry name" value="CoxB"/>
    <property type="match status" value="1"/>
</dbReference>
<dbReference type="InterPro" id="IPR008972">
    <property type="entry name" value="Cupredoxin"/>
</dbReference>
<keyword evidence="15" id="KW-1185">Reference proteome</keyword>
<dbReference type="EMBL" id="FOKW01000003">
    <property type="protein sequence ID" value="SFB98114.1"/>
    <property type="molecule type" value="Genomic_DNA"/>
</dbReference>
<evidence type="ECO:0000256" key="1">
    <source>
        <dbReference type="ARBA" id="ARBA00004141"/>
    </source>
</evidence>
<comment type="similarity">
    <text evidence="2">Belongs to the cytochrome c oxidase subunit 2 family.</text>
</comment>
<sequence length="355" mass="39711">MEVVPRTRVDVFEDIFLVFLGLGTLVGIVVIAYTLYNAYKYRDTEDRSDDEDLPSVGELPTGGKGGKKLFLSFGLSAIIVISLVIWTYGMLLYVEDPGMENPGEDAMEIDIEGWAFEWDFYYENGVETSSLDEGLVLPADKPIWIEVTSTDVWHTFGISDLRVKADAIPGEYDQTWFVADEPGEHTVECFELCGPGHSGMTSDVTVYEQDRFDEWMDEQLTMTITLEDENEERVTDGFELSLEHQNNDEFEDDLSFTFEDDEFENGSITIEDIEQGGPYDVEITFEGDEFDDVEDTIDFTGPVDETYTLETPGGDDENGGEDGGNGDEGDENGEENQTDDENTDEETTDDGGDGE</sequence>
<evidence type="ECO:0000256" key="10">
    <source>
        <dbReference type="ARBA" id="ARBA00023136"/>
    </source>
</evidence>
<dbReference type="GO" id="GO:0016491">
    <property type="term" value="F:oxidoreductase activity"/>
    <property type="evidence" value="ECO:0007669"/>
    <property type="project" value="InterPro"/>
</dbReference>
<dbReference type="PROSITE" id="PS50857">
    <property type="entry name" value="COX2_CUA"/>
    <property type="match status" value="1"/>
</dbReference>
<evidence type="ECO:0000256" key="11">
    <source>
        <dbReference type="SAM" id="MobiDB-lite"/>
    </source>
</evidence>
<accession>A0A1I1FFQ5</accession>
<evidence type="ECO:0000256" key="4">
    <source>
        <dbReference type="ARBA" id="ARBA00022660"/>
    </source>
</evidence>
<dbReference type="PANTHER" id="PTHR22888">
    <property type="entry name" value="CYTOCHROME C OXIDASE, SUBUNIT II"/>
    <property type="match status" value="1"/>
</dbReference>
<evidence type="ECO:0000256" key="8">
    <source>
        <dbReference type="ARBA" id="ARBA00022989"/>
    </source>
</evidence>
<evidence type="ECO:0000256" key="12">
    <source>
        <dbReference type="SAM" id="Phobius"/>
    </source>
</evidence>
<feature type="transmembrane region" description="Helical" evidence="12">
    <location>
        <begin position="15"/>
        <end position="36"/>
    </location>
</feature>
<dbReference type="PANTHER" id="PTHR22888:SF9">
    <property type="entry name" value="CYTOCHROME C OXIDASE SUBUNIT 2"/>
    <property type="match status" value="1"/>
</dbReference>
<dbReference type="GO" id="GO:0016020">
    <property type="term" value="C:membrane"/>
    <property type="evidence" value="ECO:0007669"/>
    <property type="project" value="UniProtKB-SubCell"/>
</dbReference>
<keyword evidence="4" id="KW-0679">Respiratory chain</keyword>
<evidence type="ECO:0000259" key="13">
    <source>
        <dbReference type="PROSITE" id="PS50857"/>
    </source>
</evidence>
<dbReference type="PROSITE" id="PS00078">
    <property type="entry name" value="COX2"/>
    <property type="match status" value="1"/>
</dbReference>
<dbReference type="Pfam" id="PF00116">
    <property type="entry name" value="COX2"/>
    <property type="match status" value="1"/>
</dbReference>
<gene>
    <name evidence="14" type="ORF">SAMN05444422_103336</name>
</gene>
<keyword evidence="9" id="KW-0186">Copper</keyword>
<dbReference type="Proteomes" id="UP000199161">
    <property type="component" value="Unassembled WGS sequence"/>
</dbReference>
<protein>
    <submittedName>
        <fullName evidence="14">Cytochrome c oxidase subunit 2</fullName>
    </submittedName>
</protein>
<feature type="domain" description="Cytochrome oxidase subunit II copper A binding" evidence="13">
    <location>
        <begin position="104"/>
        <end position="218"/>
    </location>
</feature>
<keyword evidence="3" id="KW-0813">Transport</keyword>
<dbReference type="InterPro" id="IPR001505">
    <property type="entry name" value="Copper_CuA"/>
</dbReference>
<keyword evidence="6" id="KW-0479">Metal-binding</keyword>
<dbReference type="PRINTS" id="PR01166">
    <property type="entry name" value="CYCOXIDASEII"/>
</dbReference>
<evidence type="ECO:0000256" key="7">
    <source>
        <dbReference type="ARBA" id="ARBA00022982"/>
    </source>
</evidence>
<comment type="subcellular location">
    <subcellularLocation>
        <location evidence="1">Membrane</location>
        <topology evidence="1">Multi-pass membrane protein</topology>
    </subcellularLocation>
</comment>
<evidence type="ECO:0000313" key="15">
    <source>
        <dbReference type="Proteomes" id="UP000199161"/>
    </source>
</evidence>
<feature type="region of interest" description="Disordered" evidence="11">
    <location>
        <begin position="294"/>
        <end position="355"/>
    </location>
</feature>
<dbReference type="InterPro" id="IPR014222">
    <property type="entry name" value="Cyt_c_oxidase_su2"/>
</dbReference>
<dbReference type="SUPFAM" id="SSF49503">
    <property type="entry name" value="Cupredoxins"/>
    <property type="match status" value="1"/>
</dbReference>
<name>A0A1I1FFQ5_NATHA</name>
<organism evidence="14 15">
    <name type="scientific">Natronobacterium haloterrestre</name>
    <name type="common">Halobiforma haloterrestris</name>
    <dbReference type="NCBI Taxonomy" id="148448"/>
    <lineage>
        <taxon>Archaea</taxon>
        <taxon>Methanobacteriati</taxon>
        <taxon>Methanobacteriota</taxon>
        <taxon>Stenosarchaea group</taxon>
        <taxon>Halobacteria</taxon>
        <taxon>Halobacteriales</taxon>
        <taxon>Natrialbaceae</taxon>
        <taxon>Natronobacterium</taxon>
    </lineage>
</organism>